<evidence type="ECO:0000313" key="5">
    <source>
        <dbReference type="EMBL" id="PSC73819.1"/>
    </source>
</evidence>
<dbReference type="InterPro" id="IPR012334">
    <property type="entry name" value="Pectin_lyas_fold"/>
</dbReference>
<evidence type="ECO:0000256" key="2">
    <source>
        <dbReference type="ARBA" id="ARBA00022803"/>
    </source>
</evidence>
<protein>
    <submittedName>
        <fullName evidence="5">Small glutamine-rich tetratricopeptide</fullName>
    </submittedName>
</protein>
<dbReference type="Gene3D" id="1.25.40.10">
    <property type="entry name" value="Tetratricopeptide repeat domain"/>
    <property type="match status" value="1"/>
</dbReference>
<dbReference type="InterPro" id="IPR011050">
    <property type="entry name" value="Pectin_lyase_fold/virulence"/>
</dbReference>
<feature type="compositionally biased region" description="Low complexity" evidence="3">
    <location>
        <begin position="92"/>
        <end position="119"/>
    </location>
</feature>
<dbReference type="InterPro" id="IPR011990">
    <property type="entry name" value="TPR-like_helical_dom_sf"/>
</dbReference>
<feature type="region of interest" description="Disordered" evidence="3">
    <location>
        <begin position="1"/>
        <end position="177"/>
    </location>
</feature>
<organism evidence="5 6">
    <name type="scientific">Micractinium conductrix</name>
    <dbReference type="NCBI Taxonomy" id="554055"/>
    <lineage>
        <taxon>Eukaryota</taxon>
        <taxon>Viridiplantae</taxon>
        <taxon>Chlorophyta</taxon>
        <taxon>core chlorophytes</taxon>
        <taxon>Trebouxiophyceae</taxon>
        <taxon>Chlorellales</taxon>
        <taxon>Chlorellaceae</taxon>
        <taxon>Chlorella clade</taxon>
        <taxon>Micractinium</taxon>
    </lineage>
</organism>
<keyword evidence="6" id="KW-1185">Reference proteome</keyword>
<sequence>MVSCQALQSEAPAAQPQASPKKQTLANSQPLQQQQAGGQAAAELSNLSLDSSSGNSGGSGTAPAAGARPRRWVEQEVDDDDDEVEGLAGKVSTAGSRSTATAAPAGGTANAAAQAAGGAQVEGVHPEESEGSDDEQLLDLRMVWDSSSSDRQRGAATEPRPAPDTASGPAAALKEQGNAHMHAGRHQAALQCYTAALAAAGVAAKPGRGGAAGADPQFVATLYSNRAHTLLKLRRHQEAATDALHAHKLHPTWLKPLYRLAQAYVACGQWAAAVAAARKGEGLAPQNSEGHTEFTPLLDSIAVAAARALNPVGFDGLQLEVRDAGDDAWLCGPAPHVPELDGPEGEDQVGPVTNLALPDVASIGSTPVCKPGSSGALTAGASARGAGGGDPLAAWDYRQTAAVQQRRRTSFRSIKEAVAAARDGDRIILRRGIHNGMGQAITLNKRVMIEGEGALGEATIDQRANVPTFRIVRGGVVLRNIDLDQTGYREALLVEGAAGTAPLLLGCRIKCSGDDAVNVGGSAAPTFLRCVISSKKCGVKAYGDSAPRFEQCSIEKCGEQGVRAMERAAPLLLGCTLSECEEEGVVGMDSARVALHRCSLRDCKGPGLDLSGDAQGTVAGGSIAQCVGGVWLWERTRGALHGADVAGGPSHALLADGKATVAVQESTLRGSVHATEAAWAGILHPSNTILDPEQPTDFPPEEGPFRWVPNPYTRKQ</sequence>
<reference evidence="5 6" key="1">
    <citation type="journal article" date="2018" name="Plant J.">
        <title>Genome sequences of Chlorella sorokiniana UTEX 1602 and Micractinium conductrix SAG 241.80: implications to maltose excretion by a green alga.</title>
        <authorList>
            <person name="Arriola M.B."/>
            <person name="Velmurugan N."/>
            <person name="Zhang Y."/>
            <person name="Plunkett M.H."/>
            <person name="Hondzo H."/>
            <person name="Barney B.M."/>
        </authorList>
    </citation>
    <scope>NUCLEOTIDE SEQUENCE [LARGE SCALE GENOMIC DNA]</scope>
    <source>
        <strain evidence="5 6">SAG 241.80</strain>
    </source>
</reference>
<dbReference type="PANTHER" id="PTHR22904:SF533">
    <property type="entry name" value="HSP70-HSP90 ORGANIZING PROTEIN 3"/>
    <property type="match status" value="1"/>
</dbReference>
<evidence type="ECO:0000313" key="6">
    <source>
        <dbReference type="Proteomes" id="UP000239649"/>
    </source>
</evidence>
<keyword evidence="1" id="KW-0677">Repeat</keyword>
<evidence type="ECO:0000259" key="4">
    <source>
        <dbReference type="Pfam" id="PF13229"/>
    </source>
</evidence>
<feature type="domain" description="Right handed beta helix" evidence="4">
    <location>
        <begin position="504"/>
        <end position="637"/>
    </location>
</feature>
<dbReference type="OrthoDB" id="626167at2759"/>
<evidence type="ECO:0000256" key="1">
    <source>
        <dbReference type="ARBA" id="ARBA00022737"/>
    </source>
</evidence>
<feature type="compositionally biased region" description="Low complexity" evidence="3">
    <location>
        <begin position="32"/>
        <end position="54"/>
    </location>
</feature>
<dbReference type="InterPro" id="IPR019734">
    <property type="entry name" value="TPR_rpt"/>
</dbReference>
<dbReference type="SUPFAM" id="SSF51126">
    <property type="entry name" value="Pectin lyase-like"/>
    <property type="match status" value="1"/>
</dbReference>
<dbReference type="PANTHER" id="PTHR22904">
    <property type="entry name" value="TPR REPEAT CONTAINING PROTEIN"/>
    <property type="match status" value="1"/>
</dbReference>
<dbReference type="EMBL" id="LHPF02000006">
    <property type="protein sequence ID" value="PSC73819.1"/>
    <property type="molecule type" value="Genomic_DNA"/>
</dbReference>
<dbReference type="Gene3D" id="2.160.20.10">
    <property type="entry name" value="Single-stranded right-handed beta-helix, Pectin lyase-like"/>
    <property type="match status" value="1"/>
</dbReference>
<dbReference type="SMART" id="SM00028">
    <property type="entry name" value="TPR"/>
    <property type="match status" value="3"/>
</dbReference>
<evidence type="ECO:0000256" key="3">
    <source>
        <dbReference type="SAM" id="MobiDB-lite"/>
    </source>
</evidence>
<name>A0A2P6VIA0_9CHLO</name>
<dbReference type="Proteomes" id="UP000239649">
    <property type="component" value="Unassembled WGS sequence"/>
</dbReference>
<dbReference type="GO" id="GO:0051879">
    <property type="term" value="F:Hsp90 protein binding"/>
    <property type="evidence" value="ECO:0007669"/>
    <property type="project" value="TreeGrafter"/>
</dbReference>
<feature type="compositionally biased region" description="Acidic residues" evidence="3">
    <location>
        <begin position="75"/>
        <end position="85"/>
    </location>
</feature>
<dbReference type="Pfam" id="PF13229">
    <property type="entry name" value="Beta_helix"/>
    <property type="match status" value="1"/>
</dbReference>
<feature type="compositionally biased region" description="Low complexity" evidence="3">
    <location>
        <begin position="1"/>
        <end position="23"/>
    </location>
</feature>
<proteinExistence type="predicted"/>
<dbReference type="AlphaFoldDB" id="A0A2P6VIA0"/>
<accession>A0A2P6VIA0</accession>
<comment type="caution">
    <text evidence="5">The sequence shown here is derived from an EMBL/GenBank/DDBJ whole genome shotgun (WGS) entry which is preliminary data.</text>
</comment>
<feature type="region of interest" description="Disordered" evidence="3">
    <location>
        <begin position="690"/>
        <end position="716"/>
    </location>
</feature>
<keyword evidence="2" id="KW-0802">TPR repeat</keyword>
<dbReference type="SUPFAM" id="SSF48452">
    <property type="entry name" value="TPR-like"/>
    <property type="match status" value="1"/>
</dbReference>
<gene>
    <name evidence="5" type="ORF">C2E20_3231</name>
</gene>
<dbReference type="STRING" id="554055.A0A2P6VIA0"/>
<dbReference type="InterPro" id="IPR039448">
    <property type="entry name" value="Beta_helix"/>
</dbReference>